<protein>
    <submittedName>
        <fullName evidence="1">Uncharacterized protein</fullName>
    </submittedName>
</protein>
<dbReference type="Proteomes" id="UP000004221">
    <property type="component" value="Unassembled WGS sequence"/>
</dbReference>
<organism evidence="1 2">
    <name type="scientific">Nitrolancea hollandica Lb</name>
    <dbReference type="NCBI Taxonomy" id="1129897"/>
    <lineage>
        <taxon>Bacteria</taxon>
        <taxon>Pseudomonadati</taxon>
        <taxon>Thermomicrobiota</taxon>
        <taxon>Thermomicrobia</taxon>
        <taxon>Sphaerobacterales</taxon>
        <taxon>Sphaerobacterineae</taxon>
        <taxon>Sphaerobacteraceae</taxon>
        <taxon>Nitrolancea</taxon>
    </lineage>
</organism>
<evidence type="ECO:0000313" key="2">
    <source>
        <dbReference type="Proteomes" id="UP000004221"/>
    </source>
</evidence>
<dbReference type="EMBL" id="CAGS01000303">
    <property type="protein sequence ID" value="CCF84660.1"/>
    <property type="molecule type" value="Genomic_DNA"/>
</dbReference>
<accession>I4EIZ8</accession>
<keyword evidence="2" id="KW-1185">Reference proteome</keyword>
<comment type="caution">
    <text evidence="1">The sequence shown here is derived from an EMBL/GenBank/DDBJ whole genome shotgun (WGS) entry which is preliminary data.</text>
</comment>
<evidence type="ECO:0000313" key="1">
    <source>
        <dbReference type="EMBL" id="CCF84660.1"/>
    </source>
</evidence>
<dbReference type="AlphaFoldDB" id="I4EIZ8"/>
<sequence>MRGNAGLIIGGLGILAMVLLGTIDVASQSSGGQSKPTAGTWMLPDTSAQQAVVRQYLDLLGAKRYTDAWRLLTPSRQSEQPLDQFTEAWQSRGRVVITDGRGPYEKTFLWPAAVDQVRARFWVRKPQSGGEQAWDFTLAQSGGAWRIAKEQSFEPLAVELPPASSPVEVIERVVRINYGSIFLPSITILSNEPYDDGRVIIFRVLNPLLEPKEEGPRPTAILYYVRPDQGGWTTAGGGTIGTIVVTRVSPVACAWTWLRFRVSDTPDAPATAAFYCTIEDSRVAAIELERVDGAVQRANVLGKQAVFFPYSASFRTPWPSQHPAAIRLFDAAGQPLDLPTTPV</sequence>
<dbReference type="RefSeq" id="WP_008478979.1">
    <property type="nucleotide sequence ID" value="NZ_CAGS01000303.1"/>
</dbReference>
<gene>
    <name evidence="1" type="ORF">NITHO_3710001</name>
</gene>
<name>I4EIZ8_9BACT</name>
<reference evidence="1 2" key="1">
    <citation type="journal article" date="2012" name="ISME J.">
        <title>Nitrification expanded: discovery, physiology and genomics of a nitrite-oxidizing bacterium from the phylum Chloroflexi.</title>
        <authorList>
            <person name="Sorokin D.Y."/>
            <person name="Lucker S."/>
            <person name="Vejmelkova D."/>
            <person name="Kostrikina N.A."/>
            <person name="Kleerebezem R."/>
            <person name="Rijpstra W.I."/>
            <person name="Damste J.S."/>
            <person name="Le Paslier D."/>
            <person name="Muyzer G."/>
            <person name="Wagner M."/>
            <person name="van Loosdrecht M.C."/>
            <person name="Daims H."/>
        </authorList>
    </citation>
    <scope>NUCLEOTIDE SEQUENCE [LARGE SCALE GENOMIC DNA]</scope>
    <source>
        <strain evidence="2">none</strain>
    </source>
</reference>
<proteinExistence type="predicted"/>